<evidence type="ECO:0000313" key="3">
    <source>
        <dbReference type="Proteomes" id="UP000198415"/>
    </source>
</evidence>
<name>A0A239FGQ9_9ACTN</name>
<evidence type="ECO:0000313" key="2">
    <source>
        <dbReference type="EMBL" id="SNS55362.1"/>
    </source>
</evidence>
<accession>A0A239FGQ9</accession>
<evidence type="ECO:0000256" key="1">
    <source>
        <dbReference type="SAM" id="MobiDB-lite"/>
    </source>
</evidence>
<feature type="region of interest" description="Disordered" evidence="1">
    <location>
        <begin position="1"/>
        <end position="25"/>
    </location>
</feature>
<reference evidence="2 3" key="1">
    <citation type="submission" date="2017-06" db="EMBL/GenBank/DDBJ databases">
        <authorList>
            <person name="Kim H.J."/>
            <person name="Triplett B.A."/>
        </authorList>
    </citation>
    <scope>NUCLEOTIDE SEQUENCE [LARGE SCALE GENOMIC DNA]</scope>
    <source>
        <strain evidence="2 3">DSM 43151</strain>
    </source>
</reference>
<organism evidence="2 3">
    <name type="scientific">Actinoplanes regularis</name>
    <dbReference type="NCBI Taxonomy" id="52697"/>
    <lineage>
        <taxon>Bacteria</taxon>
        <taxon>Bacillati</taxon>
        <taxon>Actinomycetota</taxon>
        <taxon>Actinomycetes</taxon>
        <taxon>Micromonosporales</taxon>
        <taxon>Micromonosporaceae</taxon>
        <taxon>Actinoplanes</taxon>
    </lineage>
</organism>
<dbReference type="EMBL" id="FZNR01000018">
    <property type="protein sequence ID" value="SNS55362.1"/>
    <property type="molecule type" value="Genomic_DNA"/>
</dbReference>
<protein>
    <submittedName>
        <fullName evidence="2">Uncharacterized protein</fullName>
    </submittedName>
</protein>
<proteinExistence type="predicted"/>
<dbReference type="Proteomes" id="UP000198415">
    <property type="component" value="Unassembled WGS sequence"/>
</dbReference>
<keyword evidence="3" id="KW-1185">Reference proteome</keyword>
<dbReference type="AlphaFoldDB" id="A0A239FGQ9"/>
<gene>
    <name evidence="2" type="ORF">SAMN06264365_11846</name>
</gene>
<sequence length="233" mass="23969">MVALGITTGCGTSTPPATRADQAASPSPVPVAAEVVDVVCSPAGTRVSATRFAAQRDGVHLRVQNTSGKSGVYLNYNQDQRAGVSGGDPVDSGTVLILGAAPGRMELNCSYDTGSSQDAPVAIEVLDPAGAWHTGDLAALGCSSPQSSLIDWVYRPGDGKTADTALAALAAQFEQPVTWRHVREGYVDSARQTYVAMRNGKPWATASADRSSSGQTVSAYLGSLCSGTKTPHS</sequence>